<comment type="caution">
    <text evidence="10">The sequence shown here is derived from an EMBL/GenBank/DDBJ whole genome shotgun (WGS) entry which is preliminary data.</text>
</comment>
<comment type="cofactor">
    <cofactor evidence="8">
        <name>Mg(2+)</name>
        <dbReference type="ChEBI" id="CHEBI:18420"/>
    </cofactor>
</comment>
<dbReference type="InterPro" id="IPR013785">
    <property type="entry name" value="Aldolase_TIM"/>
</dbReference>
<comment type="catalytic activity">
    <reaction evidence="8">
        <text>6-carboxy-5,6,7,8-tetrahydropterin + H(+) = 7-carboxy-7-carbaguanine + NH4(+)</text>
        <dbReference type="Rhea" id="RHEA:27974"/>
        <dbReference type="ChEBI" id="CHEBI:15378"/>
        <dbReference type="ChEBI" id="CHEBI:28938"/>
        <dbReference type="ChEBI" id="CHEBI:61032"/>
        <dbReference type="ChEBI" id="CHEBI:61036"/>
        <dbReference type="EC" id="4.3.99.3"/>
    </reaction>
</comment>
<comment type="pathway">
    <text evidence="8">Purine metabolism; 7-cyano-7-deazaguanine biosynthesis.</text>
</comment>
<reference evidence="10 11" key="1">
    <citation type="submission" date="2022-02" db="EMBL/GenBank/DDBJ databases">
        <title>Genome sequence data of Kingella unionensis sp. nov. strain CICC 24913 (CCUG 75125).</title>
        <authorList>
            <person name="Xiao M."/>
        </authorList>
    </citation>
    <scope>NUCLEOTIDE SEQUENCE [LARGE SCALE GENOMIC DNA]</scope>
    <source>
        <strain evidence="10 11">CICC 24913</strain>
    </source>
</reference>
<dbReference type="SFLD" id="SFLDS00029">
    <property type="entry name" value="Radical_SAM"/>
    <property type="match status" value="1"/>
</dbReference>
<keyword evidence="8" id="KW-0671">Queuosine biosynthesis</keyword>
<dbReference type="InterPro" id="IPR024924">
    <property type="entry name" value="7-CO-7-deazaguanine_synth-like"/>
</dbReference>
<keyword evidence="11" id="KW-1185">Reference proteome</keyword>
<dbReference type="InterPro" id="IPR058240">
    <property type="entry name" value="rSAM_sf"/>
</dbReference>
<name>A0ABS9NPG1_9NEIS</name>
<evidence type="ECO:0000256" key="2">
    <source>
        <dbReference type="ARBA" id="ARBA00022691"/>
    </source>
</evidence>
<dbReference type="EC" id="4.3.99.3" evidence="8"/>
<dbReference type="Gene3D" id="3.20.20.70">
    <property type="entry name" value="Aldolase class I"/>
    <property type="match status" value="1"/>
</dbReference>
<organism evidence="10 11">
    <name type="scientific">Kingella pumchi</name>
    <dbReference type="NCBI Taxonomy" id="2779506"/>
    <lineage>
        <taxon>Bacteria</taxon>
        <taxon>Pseudomonadati</taxon>
        <taxon>Pseudomonadota</taxon>
        <taxon>Betaproteobacteria</taxon>
        <taxon>Neisseriales</taxon>
        <taxon>Neisseriaceae</taxon>
        <taxon>Kingella</taxon>
    </lineage>
</organism>
<feature type="binding site" evidence="8">
    <location>
        <begin position="114"/>
        <end position="116"/>
    </location>
    <ligand>
        <name>S-adenosyl-L-methionine</name>
        <dbReference type="ChEBI" id="CHEBI:59789"/>
    </ligand>
</feature>
<keyword evidence="7 8" id="KW-0456">Lyase</keyword>
<comment type="subunit">
    <text evidence="8">Homodimer.</text>
</comment>
<feature type="binding site" evidence="8">
    <location>
        <position position="72"/>
    </location>
    <ligand>
        <name>S-adenosyl-L-methionine</name>
        <dbReference type="ChEBI" id="CHEBI:59789"/>
    </ligand>
</feature>
<evidence type="ECO:0000313" key="10">
    <source>
        <dbReference type="EMBL" id="MCG6504675.1"/>
    </source>
</evidence>
<evidence type="ECO:0000256" key="8">
    <source>
        <dbReference type="HAMAP-Rule" id="MF_00917"/>
    </source>
</evidence>
<dbReference type="Pfam" id="PF04055">
    <property type="entry name" value="Radical_SAM"/>
    <property type="match status" value="1"/>
</dbReference>
<keyword evidence="4 8" id="KW-0460">Magnesium</keyword>
<dbReference type="CDD" id="cd01335">
    <property type="entry name" value="Radical_SAM"/>
    <property type="match status" value="1"/>
</dbReference>
<dbReference type="PROSITE" id="PS51918">
    <property type="entry name" value="RADICAL_SAM"/>
    <property type="match status" value="1"/>
</dbReference>
<sequence length="204" mass="23373">MNPSYRIVEIFRSLQGEGWNTGMDAVFIRFGKCNLACHWCDTDYHRYGMRGLDDILSEVLAHNTRNIIITGGEPTIQPKLEVLLDELKRAGRYLAIETNALKKIPPQIDYIAASPKRLYREAYAKRCISRADEVRIVADDDSIPEFCAEIEGRIRAERYYLSPCEQNGQMNLLPTLRLLGELNERPGKPHWQLSIQTHKLAGIE</sequence>
<comment type="similarity">
    <text evidence="8">Belongs to the radical SAM superfamily. 7-carboxy-7-deazaguanine synthase family.</text>
</comment>
<feature type="binding site" evidence="8">
    <location>
        <position position="37"/>
    </location>
    <ligand>
        <name>[4Fe-4S] cluster</name>
        <dbReference type="ChEBI" id="CHEBI:49883"/>
        <note>4Fe-4S-S-AdoMet</note>
    </ligand>
</feature>
<evidence type="ECO:0000259" key="9">
    <source>
        <dbReference type="PROSITE" id="PS51918"/>
    </source>
</evidence>
<feature type="domain" description="Radical SAM core" evidence="9">
    <location>
        <begin position="20"/>
        <end position="204"/>
    </location>
</feature>
<feature type="binding site" evidence="8">
    <location>
        <position position="42"/>
    </location>
    <ligand>
        <name>Mg(2+)</name>
        <dbReference type="ChEBI" id="CHEBI:18420"/>
    </ligand>
</feature>
<comment type="cofactor">
    <cofactor evidence="8">
        <name>S-adenosyl-L-methionine</name>
        <dbReference type="ChEBI" id="CHEBI:59789"/>
    </cofactor>
    <text evidence="8">Binds 1 S-adenosyl-L-methionine per subunit.</text>
</comment>
<dbReference type="PIRSF" id="PIRSF000370">
    <property type="entry name" value="QueE"/>
    <property type="match status" value="1"/>
</dbReference>
<evidence type="ECO:0000313" key="11">
    <source>
        <dbReference type="Proteomes" id="UP001298424"/>
    </source>
</evidence>
<comment type="cofactor">
    <cofactor evidence="8">
        <name>[4Fe-4S] cluster</name>
        <dbReference type="ChEBI" id="CHEBI:49883"/>
    </cofactor>
    <text evidence="8">Binds 1 [4Fe-4S] cluster. The cluster is coordinated with 3 cysteines and an exchangeable S-adenosyl-L-methionine.</text>
</comment>
<dbReference type="Proteomes" id="UP001298424">
    <property type="component" value="Unassembled WGS sequence"/>
</dbReference>
<comment type="function">
    <text evidence="8">Catalyzes the complex heterocyclic radical-mediated conversion of 6-carboxy-5,6,7,8-tetrahydropterin (CPH4) to 7-carboxy-7-deazaguanine (CDG), a step common to the biosynthetic pathways of all 7-deazapurine-containing compounds.</text>
</comment>
<keyword evidence="1 8" id="KW-0004">4Fe-4S</keyword>
<dbReference type="InterPro" id="IPR007197">
    <property type="entry name" value="rSAM"/>
</dbReference>
<keyword evidence="6 8" id="KW-0411">Iron-sulfur</keyword>
<proteinExistence type="inferred from homology"/>
<feature type="binding site" evidence="8">
    <location>
        <begin position="14"/>
        <end position="16"/>
    </location>
    <ligand>
        <name>substrate</name>
    </ligand>
</feature>
<dbReference type="SUPFAM" id="SSF102114">
    <property type="entry name" value="Radical SAM enzymes"/>
    <property type="match status" value="1"/>
</dbReference>
<protein>
    <recommendedName>
        <fullName evidence="8">7-carboxy-7-deazaguanine synthase</fullName>
        <shortName evidence="8">CDG synthase</shortName>
        <ecNumber evidence="8">4.3.99.3</ecNumber>
    </recommendedName>
    <alternativeName>
        <fullName evidence="8">Queuosine biosynthesis protein QueE</fullName>
    </alternativeName>
</protein>
<evidence type="ECO:0000256" key="3">
    <source>
        <dbReference type="ARBA" id="ARBA00022723"/>
    </source>
</evidence>
<feature type="binding site" evidence="8">
    <location>
        <position position="70"/>
    </location>
    <ligand>
        <name>substrate</name>
    </ligand>
</feature>
<evidence type="ECO:0000256" key="1">
    <source>
        <dbReference type="ARBA" id="ARBA00022485"/>
    </source>
</evidence>
<dbReference type="HAMAP" id="MF_00917">
    <property type="entry name" value="QueE"/>
    <property type="match status" value="1"/>
</dbReference>
<evidence type="ECO:0000256" key="5">
    <source>
        <dbReference type="ARBA" id="ARBA00023004"/>
    </source>
</evidence>
<feature type="binding site" evidence="8">
    <location>
        <position position="33"/>
    </location>
    <ligand>
        <name>[4Fe-4S] cluster</name>
        <dbReference type="ChEBI" id="CHEBI:49883"/>
        <note>4Fe-4S-S-AdoMet</note>
    </ligand>
</feature>
<dbReference type="PANTHER" id="PTHR42836">
    <property type="entry name" value="7-CARBOXY-7-DEAZAGUANINE SYNTHASE"/>
    <property type="match status" value="1"/>
</dbReference>
<keyword evidence="2 8" id="KW-0949">S-adenosyl-L-methionine</keyword>
<keyword evidence="5 8" id="KW-0408">Iron</keyword>
<evidence type="ECO:0000256" key="6">
    <source>
        <dbReference type="ARBA" id="ARBA00023014"/>
    </source>
</evidence>
<feature type="binding site" evidence="8">
    <location>
        <begin position="39"/>
        <end position="41"/>
    </location>
    <ligand>
        <name>S-adenosyl-L-methionine</name>
        <dbReference type="ChEBI" id="CHEBI:59789"/>
    </ligand>
</feature>
<keyword evidence="3 8" id="KW-0479">Metal-binding</keyword>
<gene>
    <name evidence="8" type="primary">queE</name>
    <name evidence="10" type="ORF">MB824_09220</name>
</gene>
<dbReference type="EMBL" id="JAKOOW010000033">
    <property type="protein sequence ID" value="MCG6504675.1"/>
    <property type="molecule type" value="Genomic_DNA"/>
</dbReference>
<dbReference type="RefSeq" id="WP_238748199.1">
    <property type="nucleotide sequence ID" value="NZ_JAKOOW010000033.1"/>
</dbReference>
<comment type="caution">
    <text evidence="8">Lacks conserved residue(s) required for the propagation of feature annotation.</text>
</comment>
<evidence type="ECO:0000256" key="7">
    <source>
        <dbReference type="ARBA" id="ARBA00023239"/>
    </source>
</evidence>
<accession>A0ABS9NPG1</accession>
<feature type="binding site" evidence="8">
    <location>
        <position position="29"/>
    </location>
    <ligand>
        <name>substrate</name>
    </ligand>
</feature>
<feature type="binding site" evidence="8">
    <location>
        <position position="40"/>
    </location>
    <ligand>
        <name>[4Fe-4S] cluster</name>
        <dbReference type="ChEBI" id="CHEBI:49883"/>
        <note>4Fe-4S-S-AdoMet</note>
    </ligand>
</feature>
<evidence type="ECO:0000256" key="4">
    <source>
        <dbReference type="ARBA" id="ARBA00022842"/>
    </source>
</evidence>
<dbReference type="PANTHER" id="PTHR42836:SF1">
    <property type="entry name" value="7-CARBOXY-7-DEAZAGUANINE SYNTHASE"/>
    <property type="match status" value="1"/>
</dbReference>